<evidence type="ECO:0000259" key="1">
    <source>
        <dbReference type="PROSITE" id="PS51186"/>
    </source>
</evidence>
<dbReference type="InterPro" id="IPR000182">
    <property type="entry name" value="GNAT_dom"/>
</dbReference>
<dbReference type="Gene3D" id="3.40.630.30">
    <property type="match status" value="1"/>
</dbReference>
<dbReference type="SUPFAM" id="SSF55729">
    <property type="entry name" value="Acyl-CoA N-acyltransferases (Nat)"/>
    <property type="match status" value="1"/>
</dbReference>
<proteinExistence type="predicted"/>
<feature type="domain" description="N-acetyltransferase" evidence="1">
    <location>
        <begin position="12"/>
        <end position="154"/>
    </location>
</feature>
<dbReference type="RefSeq" id="WP_118203720.1">
    <property type="nucleotide sequence ID" value="NZ_QRHP01000018.1"/>
</dbReference>
<keyword evidence="2" id="KW-0808">Transferase</keyword>
<dbReference type="GO" id="GO:0016747">
    <property type="term" value="F:acyltransferase activity, transferring groups other than amino-acyl groups"/>
    <property type="evidence" value="ECO:0007669"/>
    <property type="project" value="InterPro"/>
</dbReference>
<dbReference type="Pfam" id="PF00583">
    <property type="entry name" value="Acetyltransf_1"/>
    <property type="match status" value="1"/>
</dbReference>
<name>A0A3R6JZ29_9FIRM</name>
<dbReference type="InterPro" id="IPR016181">
    <property type="entry name" value="Acyl_CoA_acyltransferase"/>
</dbReference>
<protein>
    <submittedName>
        <fullName evidence="2">GNAT family N-acetyltransferase</fullName>
    </submittedName>
</protein>
<reference evidence="2 3" key="1">
    <citation type="submission" date="2018-08" db="EMBL/GenBank/DDBJ databases">
        <title>A genome reference for cultivated species of the human gut microbiota.</title>
        <authorList>
            <person name="Zou Y."/>
            <person name="Xue W."/>
            <person name="Luo G."/>
        </authorList>
    </citation>
    <scope>NUCLEOTIDE SEQUENCE [LARGE SCALE GENOMIC DNA]</scope>
    <source>
        <strain evidence="2 3">AM23-23AC</strain>
    </source>
</reference>
<organism evidence="2 3">
    <name type="scientific">Roseburia inulinivorans</name>
    <dbReference type="NCBI Taxonomy" id="360807"/>
    <lineage>
        <taxon>Bacteria</taxon>
        <taxon>Bacillati</taxon>
        <taxon>Bacillota</taxon>
        <taxon>Clostridia</taxon>
        <taxon>Lachnospirales</taxon>
        <taxon>Lachnospiraceae</taxon>
        <taxon>Roseburia</taxon>
    </lineage>
</organism>
<dbReference type="AlphaFoldDB" id="A0A3R6JZ29"/>
<dbReference type="EMBL" id="QRHP01000018">
    <property type="protein sequence ID" value="RHF82300.1"/>
    <property type="molecule type" value="Genomic_DNA"/>
</dbReference>
<dbReference type="PROSITE" id="PS51186">
    <property type="entry name" value="GNAT"/>
    <property type="match status" value="1"/>
</dbReference>
<dbReference type="CDD" id="cd04301">
    <property type="entry name" value="NAT_SF"/>
    <property type="match status" value="1"/>
</dbReference>
<comment type="caution">
    <text evidence="2">The sequence shown here is derived from an EMBL/GenBank/DDBJ whole genome shotgun (WGS) entry which is preliminary data.</text>
</comment>
<evidence type="ECO:0000313" key="3">
    <source>
        <dbReference type="Proteomes" id="UP000283701"/>
    </source>
</evidence>
<accession>A0A3R6JZ29</accession>
<evidence type="ECO:0000313" key="2">
    <source>
        <dbReference type="EMBL" id="RHF82300.1"/>
    </source>
</evidence>
<dbReference type="Proteomes" id="UP000283701">
    <property type="component" value="Unassembled WGS sequence"/>
</dbReference>
<sequence length="154" mass="18426">MLTLYEPKYEDLWFRQMMLADEDTMSYNHAWGGTIPWPEDKWSGWYNYWIACNEDKRYYRYLKNEDGQFVGEIAYHYDAETQHEIADVIIYSKYRRKGYGSEALDLLCFVAKNNGISVLYDDIAIDNPAITLFLKHGFVEEYRTEEKIILKKEL</sequence>
<gene>
    <name evidence="2" type="ORF">DW654_13275</name>
</gene>